<keyword evidence="2" id="KW-1185">Reference proteome</keyword>
<dbReference type="Gramene" id="OB03G17690.1">
    <property type="protein sequence ID" value="OB03G17690.1"/>
    <property type="gene ID" value="OB03G17690"/>
</dbReference>
<accession>J3LL43</accession>
<protein>
    <submittedName>
        <fullName evidence="1">Uncharacterized protein</fullName>
    </submittedName>
</protein>
<dbReference type="HOGENOM" id="CLU_2076714_0_0_1"/>
<name>J3LL43_ORYBR</name>
<evidence type="ECO:0000313" key="2">
    <source>
        <dbReference type="Proteomes" id="UP000006038"/>
    </source>
</evidence>
<reference evidence="1" key="2">
    <citation type="submission" date="2013-04" db="UniProtKB">
        <authorList>
            <consortium name="EnsemblPlants"/>
        </authorList>
    </citation>
    <scope>IDENTIFICATION</scope>
</reference>
<reference evidence="1" key="1">
    <citation type="journal article" date="2013" name="Nat. Commun.">
        <title>Whole-genome sequencing of Oryza brachyantha reveals mechanisms underlying Oryza genome evolution.</title>
        <authorList>
            <person name="Chen J."/>
            <person name="Huang Q."/>
            <person name="Gao D."/>
            <person name="Wang J."/>
            <person name="Lang Y."/>
            <person name="Liu T."/>
            <person name="Li B."/>
            <person name="Bai Z."/>
            <person name="Luis Goicoechea J."/>
            <person name="Liang C."/>
            <person name="Chen C."/>
            <person name="Zhang W."/>
            <person name="Sun S."/>
            <person name="Liao Y."/>
            <person name="Zhang X."/>
            <person name="Yang L."/>
            <person name="Song C."/>
            <person name="Wang M."/>
            <person name="Shi J."/>
            <person name="Liu G."/>
            <person name="Liu J."/>
            <person name="Zhou H."/>
            <person name="Zhou W."/>
            <person name="Yu Q."/>
            <person name="An N."/>
            <person name="Chen Y."/>
            <person name="Cai Q."/>
            <person name="Wang B."/>
            <person name="Liu B."/>
            <person name="Min J."/>
            <person name="Huang Y."/>
            <person name="Wu H."/>
            <person name="Li Z."/>
            <person name="Zhang Y."/>
            <person name="Yin Y."/>
            <person name="Song W."/>
            <person name="Jiang J."/>
            <person name="Jackson S.A."/>
            <person name="Wing R.A."/>
            <person name="Wang J."/>
            <person name="Chen M."/>
        </authorList>
    </citation>
    <scope>NUCLEOTIDE SEQUENCE [LARGE SCALE GENOMIC DNA]</scope>
    <source>
        <strain evidence="1">cv. IRGC 101232</strain>
    </source>
</reference>
<dbReference type="EnsemblPlants" id="OB03G17690.1">
    <property type="protein sequence ID" value="OB03G17690.1"/>
    <property type="gene ID" value="OB03G17690"/>
</dbReference>
<dbReference type="Proteomes" id="UP000006038">
    <property type="component" value="Chromosome 3"/>
</dbReference>
<evidence type="ECO:0000313" key="1">
    <source>
        <dbReference type="EnsemblPlants" id="OB03G17690.1"/>
    </source>
</evidence>
<organism evidence="1">
    <name type="scientific">Oryza brachyantha</name>
    <name type="common">malo sina</name>
    <dbReference type="NCBI Taxonomy" id="4533"/>
    <lineage>
        <taxon>Eukaryota</taxon>
        <taxon>Viridiplantae</taxon>
        <taxon>Streptophyta</taxon>
        <taxon>Embryophyta</taxon>
        <taxon>Tracheophyta</taxon>
        <taxon>Spermatophyta</taxon>
        <taxon>Magnoliopsida</taxon>
        <taxon>Liliopsida</taxon>
        <taxon>Poales</taxon>
        <taxon>Poaceae</taxon>
        <taxon>BOP clade</taxon>
        <taxon>Oryzoideae</taxon>
        <taxon>Oryzeae</taxon>
        <taxon>Oryzinae</taxon>
        <taxon>Oryza</taxon>
    </lineage>
</organism>
<dbReference type="AlphaFoldDB" id="J3LL43"/>
<proteinExistence type="predicted"/>
<sequence length="118" mass="13324">MYLQNNCSMIVWLGYTYASTVLGKFSCSSVKPSFCTKGNSLSTSCSRKFNHRRGLHANSSGETCILMEVLHLHLIVVRQLDTCHKLCGWKDIKHSQSSRDLQFCVHFDINVSVLVLVN</sequence>